<accession>A0A0U2VNZ1</accession>
<dbReference type="PROSITE" id="PS52029">
    <property type="entry name" value="LD_TPASE"/>
    <property type="match status" value="1"/>
</dbReference>
<dbReference type="AlphaFoldDB" id="A0A0U2VNZ1"/>
<dbReference type="Proteomes" id="UP000061660">
    <property type="component" value="Chromosome"/>
</dbReference>
<dbReference type="GO" id="GO:0018104">
    <property type="term" value="P:peptidoglycan-protein cross-linking"/>
    <property type="evidence" value="ECO:0007669"/>
    <property type="project" value="TreeGrafter"/>
</dbReference>
<dbReference type="Gene3D" id="2.40.440.10">
    <property type="entry name" value="L,D-transpeptidase catalytic domain-like"/>
    <property type="match status" value="1"/>
</dbReference>
<feature type="active site" description="Nucleophile" evidence="9">
    <location>
        <position position="150"/>
    </location>
</feature>
<evidence type="ECO:0000256" key="6">
    <source>
        <dbReference type="ARBA" id="ARBA00022984"/>
    </source>
</evidence>
<dbReference type="InterPro" id="IPR038063">
    <property type="entry name" value="Transpep_catalytic_dom"/>
</dbReference>
<evidence type="ECO:0000256" key="3">
    <source>
        <dbReference type="ARBA" id="ARBA00022679"/>
    </source>
</evidence>
<evidence type="ECO:0000313" key="11">
    <source>
        <dbReference type="Proteomes" id="UP000061660"/>
    </source>
</evidence>
<evidence type="ECO:0000256" key="8">
    <source>
        <dbReference type="ARBA" id="ARBA00060592"/>
    </source>
</evidence>
<dbReference type="GO" id="GO:0071972">
    <property type="term" value="F:peptidoglycan L,D-transpeptidase activity"/>
    <property type="evidence" value="ECO:0007669"/>
    <property type="project" value="TreeGrafter"/>
</dbReference>
<comment type="similarity">
    <text evidence="2">Belongs to the YkuD family.</text>
</comment>
<evidence type="ECO:0000256" key="1">
    <source>
        <dbReference type="ARBA" id="ARBA00004752"/>
    </source>
</evidence>
<evidence type="ECO:0000313" key="10">
    <source>
        <dbReference type="EMBL" id="ALS21239.1"/>
    </source>
</evidence>
<dbReference type="InterPro" id="IPR005490">
    <property type="entry name" value="LD_TPept_cat_dom"/>
</dbReference>
<evidence type="ECO:0000256" key="2">
    <source>
        <dbReference type="ARBA" id="ARBA00005992"/>
    </source>
</evidence>
<dbReference type="SUPFAM" id="SSF141523">
    <property type="entry name" value="L,D-transpeptidase catalytic domain-like"/>
    <property type="match status" value="1"/>
</dbReference>
<reference evidence="11" key="1">
    <citation type="submission" date="2015-12" db="EMBL/GenBank/DDBJ databases">
        <title>Complete genome sequences of two moderately thermophilic Paenibacillus species.</title>
        <authorList>
            <person name="Butler R.III."/>
            <person name="Wang J."/>
            <person name="Stark B.C."/>
            <person name="Pombert J.-F."/>
        </authorList>
    </citation>
    <scope>NUCLEOTIDE SEQUENCE [LARGE SCALE GENOMIC DNA]</scope>
    <source>
        <strain evidence="11">32O-Y</strain>
    </source>
</reference>
<dbReference type="RefSeq" id="WP_235594251.1">
    <property type="nucleotide sequence ID" value="NZ_BJCS01000006.1"/>
</dbReference>
<keyword evidence="11" id="KW-1185">Reference proteome</keyword>
<dbReference type="PANTHER" id="PTHR30582:SF4">
    <property type="entry name" value="L,D-TRANSPEPTIDASE YQJB-RELATED"/>
    <property type="match status" value="1"/>
</dbReference>
<keyword evidence="6 9" id="KW-0573">Peptidoglycan synthesis</keyword>
<dbReference type="KEGG" id="pnp:IJ22_08570"/>
<evidence type="ECO:0000256" key="7">
    <source>
        <dbReference type="ARBA" id="ARBA00023316"/>
    </source>
</evidence>
<dbReference type="InterPro" id="IPR050979">
    <property type="entry name" value="LD-transpeptidase"/>
</dbReference>
<dbReference type="UniPathway" id="UPA00219"/>
<sequence precursor="true">MRKIACGFKLCFMLFLLTLSASLLAQPLAAAPKSDKTKIEITDGLAEEGVYLIINKTSNRLTVVLNGRVAYSFPVATGRTKQLTPTGRFHIVTKIVKPWYVRKRIPGGDPRNPLGSRWMGINVPGTGGYTYGIHGTNRPYSIGSSASSGCIRMHNRDVEWLFRHIPLGTVVIIRE</sequence>
<evidence type="ECO:0000256" key="4">
    <source>
        <dbReference type="ARBA" id="ARBA00022801"/>
    </source>
</evidence>
<gene>
    <name evidence="10" type="ORF">IJ22_08570</name>
</gene>
<evidence type="ECO:0000256" key="5">
    <source>
        <dbReference type="ARBA" id="ARBA00022960"/>
    </source>
</evidence>
<reference evidence="10 11" key="2">
    <citation type="journal article" date="2016" name="Genome Announc.">
        <title>Complete Genome Sequences of Two Interactive Moderate Thermophiles, Paenibacillus napthalenovorans 32O-Y and Paenibacillus sp. 32O-W.</title>
        <authorList>
            <person name="Butler R.R.III."/>
            <person name="Wang J."/>
            <person name="Stark B.C."/>
            <person name="Pombert J.F."/>
        </authorList>
    </citation>
    <scope>NUCLEOTIDE SEQUENCE [LARGE SCALE GENOMIC DNA]</scope>
    <source>
        <strain evidence="10 11">32O-Y</strain>
    </source>
</reference>
<dbReference type="GO" id="GO:0008360">
    <property type="term" value="P:regulation of cell shape"/>
    <property type="evidence" value="ECO:0007669"/>
    <property type="project" value="UniProtKB-UniRule"/>
</dbReference>
<feature type="active site" description="Proton donor/acceptor" evidence="9">
    <location>
        <position position="134"/>
    </location>
</feature>
<keyword evidence="4" id="KW-0378">Hydrolase</keyword>
<dbReference type="GO" id="GO:0071555">
    <property type="term" value="P:cell wall organization"/>
    <property type="evidence" value="ECO:0007669"/>
    <property type="project" value="UniProtKB-UniRule"/>
</dbReference>
<proteinExistence type="inferred from homology"/>
<dbReference type="PATRIC" id="fig|162209.4.peg.916"/>
<evidence type="ECO:0000256" key="9">
    <source>
        <dbReference type="PROSITE-ProRule" id="PRU01373"/>
    </source>
</evidence>
<dbReference type="CDD" id="cd16913">
    <property type="entry name" value="YkuD_like"/>
    <property type="match status" value="1"/>
</dbReference>
<dbReference type="FunFam" id="2.40.440.10:FF:000003">
    <property type="entry name" value="L,D-transpeptidase YciB"/>
    <property type="match status" value="1"/>
</dbReference>
<keyword evidence="3" id="KW-0808">Transferase</keyword>
<dbReference type="PANTHER" id="PTHR30582">
    <property type="entry name" value="L,D-TRANSPEPTIDASE"/>
    <property type="match status" value="1"/>
</dbReference>
<keyword evidence="7 9" id="KW-0961">Cell wall biogenesis/degradation</keyword>
<dbReference type="GO" id="GO:0005576">
    <property type="term" value="C:extracellular region"/>
    <property type="evidence" value="ECO:0007669"/>
    <property type="project" value="TreeGrafter"/>
</dbReference>
<dbReference type="EMBL" id="CP013652">
    <property type="protein sequence ID" value="ALS21239.1"/>
    <property type="molecule type" value="Genomic_DNA"/>
</dbReference>
<comment type="pathway">
    <text evidence="8">Glycan biosynthesis.</text>
</comment>
<dbReference type="GO" id="GO:0016740">
    <property type="term" value="F:transferase activity"/>
    <property type="evidence" value="ECO:0007669"/>
    <property type="project" value="UniProtKB-KW"/>
</dbReference>
<protein>
    <submittedName>
        <fullName evidence="10">L,D-transpeptidase catalytic domain-containing protein</fullName>
    </submittedName>
</protein>
<comment type="pathway">
    <text evidence="1 9">Cell wall biogenesis; peptidoglycan biosynthesis.</text>
</comment>
<organism evidence="10 11">
    <name type="scientific">Paenibacillus naphthalenovorans</name>
    <dbReference type="NCBI Taxonomy" id="162209"/>
    <lineage>
        <taxon>Bacteria</taxon>
        <taxon>Bacillati</taxon>
        <taxon>Bacillota</taxon>
        <taxon>Bacilli</taxon>
        <taxon>Bacillales</taxon>
        <taxon>Paenibacillaceae</taxon>
        <taxon>Paenibacillus</taxon>
    </lineage>
</organism>
<name>A0A0U2VNZ1_9BACL</name>
<dbReference type="Pfam" id="PF03734">
    <property type="entry name" value="YkuD"/>
    <property type="match status" value="1"/>
</dbReference>
<keyword evidence="5 9" id="KW-0133">Cell shape</keyword>